<dbReference type="RefSeq" id="WP_244626291.1">
    <property type="nucleotide sequence ID" value="NZ_CP042905.2"/>
</dbReference>
<dbReference type="GeneID" id="41328184"/>
<proteinExistence type="predicted"/>
<sequence length="102" mass="11603">MSDDKLMIRRLVLDILKPFDPELHIVATEVINRCKISKEISVNLTVNEVDKLTQTIKFIIEGINLDFDEIQEILNSMNCIIHSVDQVAAGKKIVENIDTPQD</sequence>
<evidence type="ECO:0000313" key="1">
    <source>
        <dbReference type="EMBL" id="QEE14367.1"/>
    </source>
</evidence>
<accession>A0A5B9D6F1</accession>
<dbReference type="Proteomes" id="UP000321408">
    <property type="component" value="Chromosome"/>
</dbReference>
<dbReference type="PANTHER" id="PTHR42240:SF1">
    <property type="entry name" value="DUF211 DOMAIN-CONTAINING PROTEIN"/>
    <property type="match status" value="1"/>
</dbReference>
<dbReference type="KEGG" id="psyt:DSAG12_00180"/>
<reference evidence="1 2" key="2">
    <citation type="journal article" date="2024" name="Int. J. Syst. Evol. Microbiol.">
        <title>Promethearchaeum syntrophicum gen. nov., sp. nov., an anaerobic, obligately syntrophic archaeon, the first isolate of the lineage 'Asgard' archaea, and proposal of the new archaeal phylum Promethearchaeota phyl. nov. and kingdom Promethearchaeati regn. nov.</title>
        <authorList>
            <person name="Imachi H."/>
            <person name="Nobu M.K."/>
            <person name="Kato S."/>
            <person name="Takaki Y."/>
            <person name="Miyazaki M."/>
            <person name="Miyata M."/>
            <person name="Ogawara M."/>
            <person name="Saito Y."/>
            <person name="Sakai S."/>
            <person name="Tahara Y.O."/>
            <person name="Takano Y."/>
            <person name="Tasumi E."/>
            <person name="Uematsu K."/>
            <person name="Yoshimura T."/>
            <person name="Itoh T."/>
            <person name="Ohkuma M."/>
            <person name="Takai K."/>
        </authorList>
    </citation>
    <scope>NUCLEOTIDE SEQUENCE [LARGE SCALE GENOMIC DNA]</scope>
    <source>
        <strain evidence="1 2">MK-D1</strain>
    </source>
</reference>
<dbReference type="Gene3D" id="3.30.70.1340">
    <property type="entry name" value="MTH889-like domain"/>
    <property type="match status" value="1"/>
</dbReference>
<evidence type="ECO:0000313" key="2">
    <source>
        <dbReference type="Proteomes" id="UP000321408"/>
    </source>
</evidence>
<reference evidence="1 2" key="1">
    <citation type="journal article" date="2020" name="Nature">
        <title>Isolation of an archaeon at the prokaryote-eukaryote interface.</title>
        <authorList>
            <person name="Imachi H."/>
            <person name="Nobu M.K."/>
            <person name="Nakahara N."/>
            <person name="Morono Y."/>
            <person name="Ogawara M."/>
            <person name="Takaki Y."/>
            <person name="Takano Y."/>
            <person name="Uematsu K."/>
            <person name="Ikuta T."/>
            <person name="Ito M."/>
            <person name="Matsui Y."/>
            <person name="Miyazaki M."/>
            <person name="Murata K."/>
            <person name="Saito Y."/>
            <person name="Sakai S."/>
            <person name="Song C."/>
            <person name="Tasumi E."/>
            <person name="Yamanaka Y."/>
            <person name="Yamaguchi T."/>
            <person name="Kamagata Y."/>
            <person name="Tamaki H."/>
            <person name="Takai K."/>
        </authorList>
    </citation>
    <scope>NUCLEOTIDE SEQUENCE [LARGE SCALE GENOMIC DNA]</scope>
    <source>
        <strain evidence="1 2">MK-D1</strain>
    </source>
</reference>
<organism evidence="1 2">
    <name type="scientific">Promethearchaeum syntrophicum</name>
    <dbReference type="NCBI Taxonomy" id="2594042"/>
    <lineage>
        <taxon>Archaea</taxon>
        <taxon>Promethearchaeati</taxon>
        <taxon>Promethearchaeota</taxon>
        <taxon>Promethearchaeia</taxon>
        <taxon>Promethearchaeales</taxon>
        <taxon>Promethearchaeaceae</taxon>
        <taxon>Promethearchaeum</taxon>
    </lineage>
</organism>
<dbReference type="SUPFAM" id="SSF160363">
    <property type="entry name" value="MTH889-like"/>
    <property type="match status" value="1"/>
</dbReference>
<dbReference type="EMBL" id="CP042905">
    <property type="protein sequence ID" value="QEE14367.1"/>
    <property type="molecule type" value="Genomic_DNA"/>
</dbReference>
<gene>
    <name evidence="1" type="ORF">DSAG12_00180</name>
</gene>
<name>A0A5B9D6F1_9ARCH</name>
<dbReference type="AlphaFoldDB" id="A0A5B9D6F1"/>
<protein>
    <submittedName>
        <fullName evidence="1">DUF211 domain-containing protein</fullName>
    </submittedName>
</protein>
<dbReference type="InterPro" id="IPR003831">
    <property type="entry name" value="DUF211"/>
</dbReference>
<keyword evidence="2" id="KW-1185">Reference proteome</keyword>
<dbReference type="PANTHER" id="PTHR42240">
    <property type="entry name" value="DUF211 DOMAIN-CONTAINING PROTEIN"/>
    <property type="match status" value="1"/>
</dbReference>
<dbReference type="Pfam" id="PF02680">
    <property type="entry name" value="DUF211"/>
    <property type="match status" value="1"/>
</dbReference>
<dbReference type="InterPro" id="IPR023129">
    <property type="entry name" value="MTH889-like_dom_sf"/>
</dbReference>